<dbReference type="GO" id="GO:0003824">
    <property type="term" value="F:catalytic activity"/>
    <property type="evidence" value="ECO:0007669"/>
    <property type="project" value="InterPro"/>
</dbReference>
<dbReference type="CDD" id="cd09106">
    <property type="entry name" value="PLDc_vPLD3_4_5_like_1"/>
    <property type="match status" value="1"/>
</dbReference>
<evidence type="ECO:0000256" key="1">
    <source>
        <dbReference type="ARBA" id="ARBA00008664"/>
    </source>
</evidence>
<dbReference type="PROSITE" id="PS50035">
    <property type="entry name" value="PLD"/>
    <property type="match status" value="2"/>
</dbReference>
<sequence>MIKGIIVVTLILCSQLAFSLVESNQKQSIRNTDSSHSYGCQDGQVYIAESIPLFLNLTYNVSTHNAWLNLINSANQTIDMGIFYMTLTEGGNYSSAYGGDLGLDVFKALINAHQRGVKIRIVQNMPSPSMPADDTEYLANMGAAEVRSINWTRLEGSGILHTKVIVIDDTSAYVGSANLDWRSLAQVKELGVVVESCKDLVMDTSAAFEQYWAAAAYTSLPKYWSYKYDAKYNASHMAQLNVNSNQNFSMFLAVSPPSFVSKDRTGDIDALLAAVNNAQESVCISVMDYAPTSFYNTPNFFWPVIDDALRAAAFNRGVKVRLLVSHWNHTNTVIIPQFLHSLAQVGNVTVRWFQVPDLPFQPQVPFTRVNHAKYMVTEQQSYVGTSNWSEDYFMDTGGLSYNIFNPTFTAQLQSIFDRDWNSEYALPITSF</sequence>
<keyword evidence="2" id="KW-0732">Signal</keyword>
<dbReference type="PANTHER" id="PTHR10185:SF17">
    <property type="entry name" value="GM01519P-RELATED"/>
    <property type="match status" value="1"/>
</dbReference>
<dbReference type="OrthoDB" id="1923775at2759"/>
<proteinExistence type="inferred from homology"/>
<gene>
    <name evidence="4" type="ORF">DLAC_01455</name>
</gene>
<dbReference type="InterPro" id="IPR032803">
    <property type="entry name" value="PLDc_3"/>
</dbReference>
<dbReference type="SUPFAM" id="SSF56024">
    <property type="entry name" value="Phospholipase D/nuclease"/>
    <property type="match status" value="2"/>
</dbReference>
<reference evidence="4 5" key="1">
    <citation type="submission" date="2015-12" db="EMBL/GenBank/DDBJ databases">
        <title>Dictyostelia acquired genes for synthesis and detection of signals that induce cell-type specialization by lateral gene transfer from prokaryotes.</title>
        <authorList>
            <person name="Gloeckner G."/>
            <person name="Schaap P."/>
        </authorList>
    </citation>
    <scope>NUCLEOTIDE SEQUENCE [LARGE SCALE GENOMIC DNA]</scope>
    <source>
        <strain evidence="4 5">TK</strain>
    </source>
</reference>
<dbReference type="EMBL" id="LODT01000006">
    <property type="protein sequence ID" value="KYR01470.1"/>
    <property type="molecule type" value="Genomic_DNA"/>
</dbReference>
<dbReference type="FunCoup" id="A0A152A5H0">
    <property type="interactions" value="14"/>
</dbReference>
<evidence type="ECO:0000313" key="5">
    <source>
        <dbReference type="Proteomes" id="UP000076078"/>
    </source>
</evidence>
<evidence type="ECO:0000313" key="4">
    <source>
        <dbReference type="EMBL" id="KYR01470.1"/>
    </source>
</evidence>
<dbReference type="Proteomes" id="UP000076078">
    <property type="component" value="Unassembled WGS sequence"/>
</dbReference>
<dbReference type="InterPro" id="IPR050874">
    <property type="entry name" value="Diverse_PLD-related"/>
</dbReference>
<comment type="similarity">
    <text evidence="1">Belongs to the phospholipase D family.</text>
</comment>
<evidence type="ECO:0000259" key="3">
    <source>
        <dbReference type="PROSITE" id="PS50035"/>
    </source>
</evidence>
<feature type="domain" description="PLD phosphodiesterase" evidence="3">
    <location>
        <begin position="156"/>
        <end position="183"/>
    </location>
</feature>
<dbReference type="CDD" id="cd09107">
    <property type="entry name" value="PLDc_vPLD3_4_5_like_2"/>
    <property type="match status" value="1"/>
</dbReference>
<dbReference type="PANTHER" id="PTHR10185">
    <property type="entry name" value="PHOSPHOLIPASE D - RELATED"/>
    <property type="match status" value="1"/>
</dbReference>
<feature type="chain" id="PRO_5007593647" evidence="2">
    <location>
        <begin position="20"/>
        <end position="431"/>
    </location>
</feature>
<dbReference type="SMART" id="SM00155">
    <property type="entry name" value="PLDc"/>
    <property type="match status" value="2"/>
</dbReference>
<dbReference type="STRING" id="361077.A0A152A5H0"/>
<dbReference type="OMA" id="WTHFIPN"/>
<dbReference type="InParanoid" id="A0A152A5H0"/>
<dbReference type="Pfam" id="PF13918">
    <property type="entry name" value="PLDc_3"/>
    <property type="match status" value="1"/>
</dbReference>
<feature type="domain" description="PLD phosphodiesterase" evidence="3">
    <location>
        <begin position="366"/>
        <end position="392"/>
    </location>
</feature>
<dbReference type="AlphaFoldDB" id="A0A152A5H0"/>
<keyword evidence="5" id="KW-1185">Reference proteome</keyword>
<feature type="signal peptide" evidence="2">
    <location>
        <begin position="1"/>
        <end position="19"/>
    </location>
</feature>
<name>A0A152A5H0_TIELA</name>
<accession>A0A152A5H0</accession>
<evidence type="ECO:0000256" key="2">
    <source>
        <dbReference type="SAM" id="SignalP"/>
    </source>
</evidence>
<comment type="caution">
    <text evidence="4">The sequence shown here is derived from an EMBL/GenBank/DDBJ whole genome shotgun (WGS) entry which is preliminary data.</text>
</comment>
<protein>
    <submittedName>
        <fullName evidence="4">Phospholipase D3</fullName>
    </submittedName>
</protein>
<organism evidence="4 5">
    <name type="scientific">Tieghemostelium lacteum</name>
    <name type="common">Slime mold</name>
    <name type="synonym">Dictyostelium lacteum</name>
    <dbReference type="NCBI Taxonomy" id="361077"/>
    <lineage>
        <taxon>Eukaryota</taxon>
        <taxon>Amoebozoa</taxon>
        <taxon>Evosea</taxon>
        <taxon>Eumycetozoa</taxon>
        <taxon>Dictyostelia</taxon>
        <taxon>Dictyosteliales</taxon>
        <taxon>Raperosteliaceae</taxon>
        <taxon>Tieghemostelium</taxon>
    </lineage>
</organism>
<dbReference type="Gene3D" id="3.30.870.10">
    <property type="entry name" value="Endonuclease Chain A"/>
    <property type="match status" value="2"/>
</dbReference>
<dbReference type="InterPro" id="IPR001736">
    <property type="entry name" value="PLipase_D/transphosphatidylase"/>
</dbReference>